<dbReference type="STRING" id="404433.BTW07_00745"/>
<dbReference type="PANTHER" id="PTHR43386">
    <property type="entry name" value="OLIGOPEPTIDE TRANSPORT SYSTEM PERMEASE PROTEIN APPC"/>
    <property type="match status" value="1"/>
</dbReference>
<keyword evidence="8 12" id="KW-1133">Transmembrane helix</keyword>
<feature type="region of interest" description="Disordered" evidence="13">
    <location>
        <begin position="1"/>
        <end position="38"/>
    </location>
</feature>
<dbReference type="PANTHER" id="PTHR43386:SF2">
    <property type="entry name" value="OLIGOPEPTIDE TRANSPORT SYSTEM PERMEASE PROTEIN OPPC"/>
    <property type="match status" value="1"/>
</dbReference>
<evidence type="ECO:0000256" key="11">
    <source>
        <dbReference type="ARBA" id="ARBA00072251"/>
    </source>
</evidence>
<evidence type="ECO:0000313" key="16">
    <source>
        <dbReference type="Proteomes" id="UP000186878"/>
    </source>
</evidence>
<dbReference type="PROSITE" id="PS50928">
    <property type="entry name" value="ABC_TM1"/>
    <property type="match status" value="1"/>
</dbReference>
<feature type="transmembrane region" description="Helical" evidence="12">
    <location>
        <begin position="157"/>
        <end position="176"/>
    </location>
</feature>
<dbReference type="InterPro" id="IPR050366">
    <property type="entry name" value="BP-dependent_transpt_permease"/>
</dbReference>
<feature type="transmembrane region" description="Helical" evidence="12">
    <location>
        <begin position="182"/>
        <end position="200"/>
    </location>
</feature>
<evidence type="ECO:0000259" key="14">
    <source>
        <dbReference type="PROSITE" id="PS50928"/>
    </source>
</evidence>
<comment type="similarity">
    <text evidence="10">Belongs to the binding-protein-dependent transport system permease family. OppBC subfamily.</text>
</comment>
<protein>
    <recommendedName>
        <fullName evidence="11">Oligopeptide transport system permease protein OppC</fullName>
    </recommendedName>
</protein>
<dbReference type="Pfam" id="PF00528">
    <property type="entry name" value="BPD_transp_1"/>
    <property type="match status" value="1"/>
</dbReference>
<evidence type="ECO:0000256" key="8">
    <source>
        <dbReference type="ARBA" id="ARBA00022989"/>
    </source>
</evidence>
<dbReference type="Gene3D" id="1.10.3720.10">
    <property type="entry name" value="MetI-like"/>
    <property type="match status" value="1"/>
</dbReference>
<sequence>MTSESKPYSGEQSHGAPLPAGGPNPPRAPEPEAGAAPMGESLARDAWRRLSQNRAAMASLALLIAIIVVCIVGPWLLPWGLAEVDWNAFGTGPALEGAHYLGTDANGRDLLTRVLYGGRVSLSVALVASFVSLVIGVLYGAISGYLGGRVDNVMMRFVDIMYSLPFMFLVILLMVVFGRNIFLIYAAIGAVEWLDMARIVRGQTLALKRREFIEAAHALGVRDTKIVTRHLIPNAIGPVIIYVTLTVPKVILLESFLSFLGLGVQEPLTSWGVLISEGVDMMESAPWMLLVPSFFLAATLFCLNFLGDGLRDALDPRTR</sequence>
<feature type="transmembrane region" description="Helical" evidence="12">
    <location>
        <begin position="120"/>
        <end position="145"/>
    </location>
</feature>
<keyword evidence="7" id="KW-0653">Protein transport</keyword>
<evidence type="ECO:0000256" key="6">
    <source>
        <dbReference type="ARBA" id="ARBA00022856"/>
    </source>
</evidence>
<evidence type="ECO:0000256" key="13">
    <source>
        <dbReference type="SAM" id="MobiDB-lite"/>
    </source>
</evidence>
<dbReference type="GO" id="GO:0005886">
    <property type="term" value="C:plasma membrane"/>
    <property type="evidence" value="ECO:0007669"/>
    <property type="project" value="UniProtKB-SubCell"/>
</dbReference>
<evidence type="ECO:0000256" key="3">
    <source>
        <dbReference type="ARBA" id="ARBA00022475"/>
    </source>
</evidence>
<proteinExistence type="inferred from homology"/>
<evidence type="ECO:0000256" key="1">
    <source>
        <dbReference type="ARBA" id="ARBA00004429"/>
    </source>
</evidence>
<dbReference type="Pfam" id="PF12911">
    <property type="entry name" value="OppC_N"/>
    <property type="match status" value="1"/>
</dbReference>
<keyword evidence="4" id="KW-0997">Cell inner membrane</keyword>
<dbReference type="AlphaFoldDB" id="A0A1Q8SX89"/>
<evidence type="ECO:0000256" key="4">
    <source>
        <dbReference type="ARBA" id="ARBA00022519"/>
    </source>
</evidence>
<evidence type="ECO:0000256" key="5">
    <source>
        <dbReference type="ARBA" id="ARBA00022692"/>
    </source>
</evidence>
<dbReference type="EMBL" id="MSDO01000001">
    <property type="protein sequence ID" value="OLO06061.1"/>
    <property type="molecule type" value="Genomic_DNA"/>
</dbReference>
<comment type="subcellular location">
    <subcellularLocation>
        <location evidence="1">Cell inner membrane</location>
        <topology evidence="1">Multi-pass membrane protein</topology>
    </subcellularLocation>
    <subcellularLocation>
        <location evidence="12">Cell membrane</location>
        <topology evidence="12">Multi-pass membrane protein</topology>
    </subcellularLocation>
</comment>
<accession>A0A1Q8SX89</accession>
<keyword evidence="3" id="KW-1003">Cell membrane</keyword>
<dbReference type="InterPro" id="IPR025966">
    <property type="entry name" value="OppC_N"/>
</dbReference>
<evidence type="ECO:0000256" key="2">
    <source>
        <dbReference type="ARBA" id="ARBA00022448"/>
    </source>
</evidence>
<evidence type="ECO:0000256" key="10">
    <source>
        <dbReference type="ARBA" id="ARBA00024202"/>
    </source>
</evidence>
<evidence type="ECO:0000256" key="9">
    <source>
        <dbReference type="ARBA" id="ARBA00023136"/>
    </source>
</evidence>
<dbReference type="GO" id="GO:0055085">
    <property type="term" value="P:transmembrane transport"/>
    <property type="evidence" value="ECO:0007669"/>
    <property type="project" value="InterPro"/>
</dbReference>
<keyword evidence="9 12" id="KW-0472">Membrane</keyword>
<keyword evidence="2 12" id="KW-0813">Transport</keyword>
<name>A0A1Q8SX89_9GAMM</name>
<feature type="transmembrane region" description="Helical" evidence="12">
    <location>
        <begin position="55"/>
        <end position="77"/>
    </location>
</feature>
<dbReference type="SUPFAM" id="SSF161098">
    <property type="entry name" value="MetI-like"/>
    <property type="match status" value="1"/>
</dbReference>
<dbReference type="OrthoDB" id="9805884at2"/>
<gene>
    <name evidence="15" type="ORF">BTW07_00745</name>
</gene>
<dbReference type="Proteomes" id="UP000186878">
    <property type="component" value="Unassembled WGS sequence"/>
</dbReference>
<organism evidence="15 16">
    <name type="scientific">Salinicola socius</name>
    <dbReference type="NCBI Taxonomy" id="404433"/>
    <lineage>
        <taxon>Bacteria</taxon>
        <taxon>Pseudomonadati</taxon>
        <taxon>Pseudomonadota</taxon>
        <taxon>Gammaproteobacteria</taxon>
        <taxon>Oceanospirillales</taxon>
        <taxon>Halomonadaceae</taxon>
        <taxon>Salinicola</taxon>
    </lineage>
</organism>
<dbReference type="GO" id="GO:0015031">
    <property type="term" value="P:protein transport"/>
    <property type="evidence" value="ECO:0007669"/>
    <property type="project" value="UniProtKB-KW"/>
</dbReference>
<feature type="domain" description="ABC transmembrane type-1" evidence="14">
    <location>
        <begin position="118"/>
        <end position="307"/>
    </location>
</feature>
<comment type="caution">
    <text evidence="15">The sequence shown here is derived from an EMBL/GenBank/DDBJ whole genome shotgun (WGS) entry which is preliminary data.</text>
</comment>
<dbReference type="InterPro" id="IPR035906">
    <property type="entry name" value="MetI-like_sf"/>
</dbReference>
<dbReference type="InterPro" id="IPR000515">
    <property type="entry name" value="MetI-like"/>
</dbReference>
<evidence type="ECO:0000313" key="15">
    <source>
        <dbReference type="EMBL" id="OLO06061.1"/>
    </source>
</evidence>
<reference evidence="15 16" key="1">
    <citation type="submission" date="2016-12" db="EMBL/GenBank/DDBJ databases">
        <title>Draft genome sequences of strains Salinicola socius SMB35, Salinicola sp. MH3R3-1 and Chromohalobacter sp. SMB17 from the Verkhnekamsk potash mining region of Russia.</title>
        <authorList>
            <person name="Mavrodi D.V."/>
            <person name="Olsson B.E."/>
            <person name="Korsakova E.S."/>
            <person name="Pyankova A."/>
            <person name="Mavrodi O.V."/>
            <person name="Plotnikova E.G."/>
        </authorList>
    </citation>
    <scope>NUCLEOTIDE SEQUENCE [LARGE SCALE GENOMIC DNA]</scope>
    <source>
        <strain evidence="15 16">SMB35</strain>
    </source>
</reference>
<feature type="transmembrane region" description="Helical" evidence="12">
    <location>
        <begin position="239"/>
        <end position="264"/>
    </location>
</feature>
<dbReference type="CDD" id="cd06261">
    <property type="entry name" value="TM_PBP2"/>
    <property type="match status" value="1"/>
</dbReference>
<keyword evidence="5 12" id="KW-0812">Transmembrane</keyword>
<feature type="transmembrane region" description="Helical" evidence="12">
    <location>
        <begin position="284"/>
        <end position="307"/>
    </location>
</feature>
<dbReference type="GO" id="GO:0015833">
    <property type="term" value="P:peptide transport"/>
    <property type="evidence" value="ECO:0007669"/>
    <property type="project" value="UniProtKB-KW"/>
</dbReference>
<evidence type="ECO:0000256" key="7">
    <source>
        <dbReference type="ARBA" id="ARBA00022927"/>
    </source>
</evidence>
<evidence type="ECO:0000256" key="12">
    <source>
        <dbReference type="RuleBase" id="RU363032"/>
    </source>
</evidence>
<keyword evidence="6" id="KW-0571">Peptide transport</keyword>
<keyword evidence="16" id="KW-1185">Reference proteome</keyword>
<feature type="compositionally biased region" description="Polar residues" evidence="13">
    <location>
        <begin position="1"/>
        <end position="12"/>
    </location>
</feature>